<reference evidence="2" key="1">
    <citation type="submission" date="2018-09" db="EMBL/GenBank/DDBJ databases">
        <authorList>
            <person name="Zhu H."/>
        </authorList>
    </citation>
    <scope>NUCLEOTIDE SEQUENCE [LARGE SCALE GENOMIC DNA]</scope>
    <source>
        <strain evidence="2">K2W31S-8</strain>
    </source>
</reference>
<proteinExistence type="predicted"/>
<dbReference type="KEGG" id="pcav:D3880_10520"/>
<organism evidence="1 2">
    <name type="scientific">Pseudomonas cavernae</name>
    <dbReference type="NCBI Taxonomy" id="2320867"/>
    <lineage>
        <taxon>Bacteria</taxon>
        <taxon>Pseudomonadati</taxon>
        <taxon>Pseudomonadota</taxon>
        <taxon>Gammaproteobacteria</taxon>
        <taxon>Pseudomonadales</taxon>
        <taxon>Pseudomonadaceae</taxon>
        <taxon>Pseudomonas</taxon>
    </lineage>
</organism>
<dbReference type="EMBL" id="CP032419">
    <property type="protein sequence ID" value="AYC32789.1"/>
    <property type="molecule type" value="Genomic_DNA"/>
</dbReference>
<dbReference type="Proteomes" id="UP000265560">
    <property type="component" value="Chromosome"/>
</dbReference>
<gene>
    <name evidence="1" type="ORF">D3880_10520</name>
</gene>
<sequence length="95" mass="10700">MVEMAYDVDDGAYSLHLSCECGHKLRPIQGDQLVLLLNFIHQLVGFLPHVECELPHQFQRRRGFDPKRLAGGEENVAVQMCQAVFGSDRPSTLYG</sequence>
<protein>
    <submittedName>
        <fullName evidence="1">Uncharacterized protein</fullName>
    </submittedName>
</protein>
<evidence type="ECO:0000313" key="1">
    <source>
        <dbReference type="EMBL" id="AYC32789.1"/>
    </source>
</evidence>
<accession>A0A385Z0Q5</accession>
<evidence type="ECO:0000313" key="2">
    <source>
        <dbReference type="Proteomes" id="UP000265560"/>
    </source>
</evidence>
<keyword evidence="2" id="KW-1185">Reference proteome</keyword>
<dbReference type="AlphaFoldDB" id="A0A385Z0Q5"/>
<name>A0A385Z0Q5_9PSED</name>